<protein>
    <recommendedName>
        <fullName evidence="2">histidine kinase</fullName>
        <ecNumber evidence="2">2.7.13.3</ecNumber>
    </recommendedName>
</protein>
<organism evidence="8 9">
    <name type="scientific">Echinicola pacifica</name>
    <dbReference type="NCBI Taxonomy" id="346377"/>
    <lineage>
        <taxon>Bacteria</taxon>
        <taxon>Pseudomonadati</taxon>
        <taxon>Bacteroidota</taxon>
        <taxon>Cytophagia</taxon>
        <taxon>Cytophagales</taxon>
        <taxon>Cyclobacteriaceae</taxon>
        <taxon>Echinicola</taxon>
    </lineage>
</organism>
<evidence type="ECO:0000313" key="9">
    <source>
        <dbReference type="Proteomes" id="UP000619457"/>
    </source>
</evidence>
<dbReference type="CDD" id="cd16917">
    <property type="entry name" value="HATPase_UhpB-NarQ-NarX-like"/>
    <property type="match status" value="1"/>
</dbReference>
<dbReference type="InterPro" id="IPR050482">
    <property type="entry name" value="Sensor_HK_TwoCompSys"/>
</dbReference>
<feature type="domain" description="Histidine kinase" evidence="7">
    <location>
        <begin position="69"/>
        <end position="252"/>
    </location>
</feature>
<keyword evidence="6" id="KW-1133">Transmembrane helix</keyword>
<dbReference type="InterPro" id="IPR004358">
    <property type="entry name" value="Sig_transdc_His_kin-like_C"/>
</dbReference>
<keyword evidence="6" id="KW-0812">Transmembrane</keyword>
<evidence type="ECO:0000256" key="5">
    <source>
        <dbReference type="ARBA" id="ARBA00023012"/>
    </source>
</evidence>
<keyword evidence="4" id="KW-0418">Kinase</keyword>
<dbReference type="PRINTS" id="PR00344">
    <property type="entry name" value="BCTRLSENSOR"/>
</dbReference>
<dbReference type="Proteomes" id="UP000619457">
    <property type="component" value="Unassembled WGS sequence"/>
</dbReference>
<evidence type="ECO:0000256" key="3">
    <source>
        <dbReference type="ARBA" id="ARBA00022679"/>
    </source>
</evidence>
<dbReference type="PROSITE" id="PS50109">
    <property type="entry name" value="HIS_KIN"/>
    <property type="match status" value="1"/>
</dbReference>
<dbReference type="EC" id="2.7.13.3" evidence="2"/>
<dbReference type="GO" id="GO:0004673">
    <property type="term" value="F:protein histidine kinase activity"/>
    <property type="evidence" value="ECO:0007669"/>
    <property type="project" value="UniProtKB-EC"/>
</dbReference>
<dbReference type="InterPro" id="IPR005467">
    <property type="entry name" value="His_kinase_dom"/>
</dbReference>
<reference evidence="8" key="1">
    <citation type="journal article" date="2014" name="Int. J. Syst. Evol. Microbiol.">
        <title>Complete genome sequence of Corynebacterium casei LMG S-19264T (=DSM 44701T), isolated from a smear-ripened cheese.</title>
        <authorList>
            <consortium name="US DOE Joint Genome Institute (JGI-PGF)"/>
            <person name="Walter F."/>
            <person name="Albersmeier A."/>
            <person name="Kalinowski J."/>
            <person name="Ruckert C."/>
        </authorList>
    </citation>
    <scope>NUCLEOTIDE SEQUENCE</scope>
    <source>
        <strain evidence="8">KCTC 12368</strain>
    </source>
</reference>
<dbReference type="PANTHER" id="PTHR24421">
    <property type="entry name" value="NITRATE/NITRITE SENSOR PROTEIN NARX-RELATED"/>
    <property type="match status" value="1"/>
</dbReference>
<dbReference type="InterPro" id="IPR036890">
    <property type="entry name" value="HATPase_C_sf"/>
</dbReference>
<reference evidence="8" key="2">
    <citation type="submission" date="2020-09" db="EMBL/GenBank/DDBJ databases">
        <authorList>
            <person name="Sun Q."/>
            <person name="Kim S."/>
        </authorList>
    </citation>
    <scope>NUCLEOTIDE SEQUENCE</scope>
    <source>
        <strain evidence="8">KCTC 12368</strain>
    </source>
</reference>
<dbReference type="RefSeq" id="WP_018472521.1">
    <property type="nucleotide sequence ID" value="NZ_BMWX01000002.1"/>
</dbReference>
<proteinExistence type="predicted"/>
<dbReference type="EMBL" id="BMWX01000002">
    <property type="protein sequence ID" value="GGZ19345.1"/>
    <property type="molecule type" value="Genomic_DNA"/>
</dbReference>
<evidence type="ECO:0000256" key="1">
    <source>
        <dbReference type="ARBA" id="ARBA00000085"/>
    </source>
</evidence>
<dbReference type="GO" id="GO:0000160">
    <property type="term" value="P:phosphorelay signal transduction system"/>
    <property type="evidence" value="ECO:0007669"/>
    <property type="project" value="UniProtKB-KW"/>
</dbReference>
<keyword evidence="6" id="KW-0472">Membrane</keyword>
<dbReference type="SUPFAM" id="SSF55874">
    <property type="entry name" value="ATPase domain of HSP90 chaperone/DNA topoisomerase II/histidine kinase"/>
    <property type="match status" value="1"/>
</dbReference>
<keyword evidence="9" id="KW-1185">Reference proteome</keyword>
<keyword evidence="5" id="KW-0902">Two-component regulatory system</keyword>
<feature type="transmembrane region" description="Helical" evidence="6">
    <location>
        <begin position="6"/>
        <end position="32"/>
    </location>
</feature>
<dbReference type="SMART" id="SM00387">
    <property type="entry name" value="HATPase_c"/>
    <property type="match status" value="1"/>
</dbReference>
<dbReference type="Gene3D" id="3.30.565.10">
    <property type="entry name" value="Histidine kinase-like ATPase, C-terminal domain"/>
    <property type="match status" value="1"/>
</dbReference>
<dbReference type="Pfam" id="PF02518">
    <property type="entry name" value="HATPase_c"/>
    <property type="match status" value="1"/>
</dbReference>
<sequence length="252" mass="28716">MNGDVTQIFFIVVSGIILMLLMCSFIVVMVLLHRQQQFRNRQKMDQLKGEYERTILGVEKEIQEQTLSYIGQELHDNLGQILSLTKLTLSRPDPENFSEGKKLINQAIKEVRSLSKSLNLDWVKEVQLSQFIQGELQKIENSGFSKTLFETNLEHLELEQDKKVVLIRIIQECLNNTMKHAEPELITILLREENNTLTLILKDDGKGFHVAEDHSGMGLHNLKSRIETIGGTLNISSIIGIGTEIKLLLPIE</sequence>
<evidence type="ECO:0000256" key="4">
    <source>
        <dbReference type="ARBA" id="ARBA00022777"/>
    </source>
</evidence>
<evidence type="ECO:0000256" key="6">
    <source>
        <dbReference type="SAM" id="Phobius"/>
    </source>
</evidence>
<accession>A0A918ULS9</accession>
<evidence type="ECO:0000256" key="2">
    <source>
        <dbReference type="ARBA" id="ARBA00012438"/>
    </source>
</evidence>
<evidence type="ECO:0000259" key="7">
    <source>
        <dbReference type="PROSITE" id="PS50109"/>
    </source>
</evidence>
<dbReference type="AlphaFoldDB" id="A0A918ULS9"/>
<comment type="caution">
    <text evidence="8">The sequence shown here is derived from an EMBL/GenBank/DDBJ whole genome shotgun (WGS) entry which is preliminary data.</text>
</comment>
<dbReference type="InterPro" id="IPR003594">
    <property type="entry name" value="HATPase_dom"/>
</dbReference>
<comment type="catalytic activity">
    <reaction evidence="1">
        <text>ATP + protein L-histidine = ADP + protein N-phospho-L-histidine.</text>
        <dbReference type="EC" id="2.7.13.3"/>
    </reaction>
</comment>
<keyword evidence="3" id="KW-0808">Transferase</keyword>
<dbReference type="PANTHER" id="PTHR24421:SF10">
    <property type="entry name" value="NITRATE_NITRITE SENSOR PROTEIN NARQ"/>
    <property type="match status" value="1"/>
</dbReference>
<evidence type="ECO:0000313" key="8">
    <source>
        <dbReference type="EMBL" id="GGZ19345.1"/>
    </source>
</evidence>
<gene>
    <name evidence="8" type="ORF">GCM10007049_09650</name>
</gene>
<name>A0A918ULS9_9BACT</name>